<sequence>MNQKRREDPHRRSPPSLHASRVAAMADEALDQPPDATPSPTPATPPVPATPSPTVLLRPRREAFEHGLLPIPKLIFPEGTLAQTLAQLKEKLAASAPDGRVRAAALAEALQIPQEQAALALATLAAVLPAEDPALGDGAVDGSAADIRDMLLFLYIQSYKRLVPRSAHKDSPVVADVWPSTSAFDGYLSALSPIQLVRSNSRRFMPSQADEEIHQLSYLQKHMANILTLLADSVEGDGDDSLVLTMETFEHLGFLVQFSEGTSLSQAATFFACSDPDMPDVPVPAAQVLDWMSQKIAFSLEYSAERSAAKESNQQTMSDLDVTMAEANTSHPRNSTPSANPAYYRNVTFVEGFSKTSVVKHASDVKGNSIKLFLVLLVRMIPLASLVVKVEHCERVHIIAAAKRICIANCRECIFYIGVNHQPLVLGDNHKLQVAPFNTCYPQLHEHMIQVAVDPSVNKWDQPFVLGVVDPHDSLSHPAGVSDVKAESATCLDPDLFTNFLIPSWFGDERQGTTNRNPFPLPEIYGTSQSKKRSALEDIQKMIRELQLDENRKRELATALHLQAISASSTVYRAINDGICKTDYPFADSYSKTFDNCRKLTFLSLGERIPTRAEGCEDVLLPTFLQIHLGIFPLLRVGGTN</sequence>
<dbReference type="FunCoup" id="A0A1D6QRE9">
    <property type="interactions" value="1550"/>
</dbReference>
<feature type="compositionally biased region" description="Pro residues" evidence="1">
    <location>
        <begin position="35"/>
        <end position="51"/>
    </location>
</feature>
<protein>
    <submittedName>
        <fullName evidence="3">Tubulin binding cofactor C domain-containing protein</fullName>
    </submittedName>
</protein>
<dbReference type="PANTHER" id="PTHR16052">
    <property type="entry name" value="TBCC DOMAIN-CONTAINING PROTEIN 1"/>
    <property type="match status" value="1"/>
</dbReference>
<dbReference type="EMBL" id="CM000780">
    <property type="protein sequence ID" value="AQK60080.1"/>
    <property type="molecule type" value="Genomic_DNA"/>
</dbReference>
<dbReference type="AlphaFoldDB" id="A0A1D6QRE9"/>
<dbReference type="InterPro" id="IPR012945">
    <property type="entry name" value="Tubulin-bd_cofactor_C_dom"/>
</dbReference>
<dbReference type="Gene3D" id="2.160.20.70">
    <property type="match status" value="1"/>
</dbReference>
<dbReference type="PANTHER" id="PTHR16052:SF0">
    <property type="entry name" value="TBCC DOMAIN-CONTAINING PROTEIN 1"/>
    <property type="match status" value="1"/>
</dbReference>
<dbReference type="Pfam" id="PF07986">
    <property type="entry name" value="TBCC"/>
    <property type="match status" value="1"/>
</dbReference>
<feature type="compositionally biased region" description="Basic and acidic residues" evidence="1">
    <location>
        <begin position="1"/>
        <end position="11"/>
    </location>
</feature>
<dbReference type="InParanoid" id="A0A1D6QRE9"/>
<evidence type="ECO:0000259" key="2">
    <source>
        <dbReference type="Pfam" id="PF07986"/>
    </source>
</evidence>
<accession>A0A1D6QRE9</accession>
<dbReference type="IntAct" id="A0A1D6QRE9">
    <property type="interactions" value="7"/>
</dbReference>
<dbReference type="InterPro" id="IPR016098">
    <property type="entry name" value="CAP/MinC_C"/>
</dbReference>
<reference evidence="3" key="1">
    <citation type="submission" date="2015-12" db="EMBL/GenBank/DDBJ databases">
        <title>Update maize B73 reference genome by single molecule sequencing technologies.</title>
        <authorList>
            <consortium name="Maize Genome Sequencing Project"/>
            <person name="Ware D."/>
        </authorList>
    </citation>
    <scope>NUCLEOTIDE SEQUENCE</scope>
    <source>
        <tissue evidence="3">Seedling</tissue>
    </source>
</reference>
<dbReference type="ExpressionAtlas" id="A0A1D6QRE9">
    <property type="expression patterns" value="baseline and differential"/>
</dbReference>
<evidence type="ECO:0000313" key="3">
    <source>
        <dbReference type="EMBL" id="AQK60080.1"/>
    </source>
</evidence>
<gene>
    <name evidence="3" type="ORF">ZEAMMB73_Zm00001d053674</name>
</gene>
<evidence type="ECO:0000256" key="1">
    <source>
        <dbReference type="SAM" id="MobiDB-lite"/>
    </source>
</evidence>
<name>A0A1D6QRE9_MAIZE</name>
<dbReference type="STRING" id="4577.A0A1D6QRE9"/>
<feature type="region of interest" description="Disordered" evidence="1">
    <location>
        <begin position="1"/>
        <end position="53"/>
    </location>
</feature>
<proteinExistence type="predicted"/>
<feature type="domain" description="Tubulin binding cofactor C-like" evidence="2">
    <location>
        <begin position="387"/>
        <end position="462"/>
    </location>
</feature>
<dbReference type="InterPro" id="IPR039589">
    <property type="entry name" value="TBCC1"/>
</dbReference>
<organism evidence="3">
    <name type="scientific">Zea mays</name>
    <name type="common">Maize</name>
    <dbReference type="NCBI Taxonomy" id="4577"/>
    <lineage>
        <taxon>Eukaryota</taxon>
        <taxon>Viridiplantae</taxon>
        <taxon>Streptophyta</taxon>
        <taxon>Embryophyta</taxon>
        <taxon>Tracheophyta</taxon>
        <taxon>Spermatophyta</taxon>
        <taxon>Magnoliopsida</taxon>
        <taxon>Liliopsida</taxon>
        <taxon>Poales</taxon>
        <taxon>Poaceae</taxon>
        <taxon>PACMAD clade</taxon>
        <taxon>Panicoideae</taxon>
        <taxon>Andropogonodae</taxon>
        <taxon>Andropogoneae</taxon>
        <taxon>Tripsacinae</taxon>
        <taxon>Zea</taxon>
    </lineage>
</organism>
<dbReference type="SMR" id="A0A1D6QRE9"/>